<dbReference type="InterPro" id="IPR004358">
    <property type="entry name" value="Sig_transdc_His_kin-like_C"/>
</dbReference>
<dbReference type="EC" id="2.7.13.3" evidence="3"/>
<evidence type="ECO:0000259" key="16">
    <source>
        <dbReference type="PROSITE" id="PS50885"/>
    </source>
</evidence>
<keyword evidence="8" id="KW-0547">Nucleotide-binding</keyword>
<evidence type="ECO:0000256" key="10">
    <source>
        <dbReference type="ARBA" id="ARBA00022840"/>
    </source>
</evidence>
<dbReference type="Pfam" id="PF02518">
    <property type="entry name" value="HATPase_c"/>
    <property type="match status" value="1"/>
</dbReference>
<dbReference type="EMBL" id="JAEAGR010000015">
    <property type="protein sequence ID" value="MBH1941949.1"/>
    <property type="molecule type" value="Genomic_DNA"/>
</dbReference>
<dbReference type="InterPro" id="IPR005467">
    <property type="entry name" value="His_kinase_dom"/>
</dbReference>
<dbReference type="FunFam" id="3.30.565.10:FF:000006">
    <property type="entry name" value="Sensor histidine kinase WalK"/>
    <property type="match status" value="1"/>
</dbReference>
<keyword evidence="7 14" id="KW-0812">Transmembrane</keyword>
<reference evidence="17" key="1">
    <citation type="submission" date="2020-12" db="EMBL/GenBank/DDBJ databases">
        <title>M. sibirica DSM 26468T genome.</title>
        <authorList>
            <person name="Thieme N."/>
            <person name="Rettenmaier R."/>
            <person name="Zverlov V."/>
            <person name="Liebl W."/>
        </authorList>
    </citation>
    <scope>NUCLEOTIDE SEQUENCE</scope>
    <source>
        <strain evidence="17">DSM 26468</strain>
    </source>
</reference>
<feature type="domain" description="HAMP" evidence="16">
    <location>
        <begin position="181"/>
        <end position="233"/>
    </location>
</feature>
<comment type="caution">
    <text evidence="17">The sequence shown here is derived from an EMBL/GenBank/DDBJ whole genome shotgun (WGS) entry which is preliminary data.</text>
</comment>
<evidence type="ECO:0000256" key="9">
    <source>
        <dbReference type="ARBA" id="ARBA00022777"/>
    </source>
</evidence>
<keyword evidence="10" id="KW-0067">ATP-binding</keyword>
<dbReference type="InterPro" id="IPR003594">
    <property type="entry name" value="HATPase_dom"/>
</dbReference>
<dbReference type="Gene3D" id="6.10.340.10">
    <property type="match status" value="1"/>
</dbReference>
<dbReference type="InterPro" id="IPR036890">
    <property type="entry name" value="HATPase_C_sf"/>
</dbReference>
<evidence type="ECO:0000256" key="1">
    <source>
        <dbReference type="ARBA" id="ARBA00000085"/>
    </source>
</evidence>
<evidence type="ECO:0000256" key="7">
    <source>
        <dbReference type="ARBA" id="ARBA00022692"/>
    </source>
</evidence>
<dbReference type="SUPFAM" id="SSF55874">
    <property type="entry name" value="ATPase domain of HSP90 chaperone/DNA topoisomerase II/histidine kinase"/>
    <property type="match status" value="1"/>
</dbReference>
<evidence type="ECO:0000256" key="8">
    <source>
        <dbReference type="ARBA" id="ARBA00022741"/>
    </source>
</evidence>
<keyword evidence="12" id="KW-0902">Two-component regulatory system</keyword>
<dbReference type="AlphaFoldDB" id="A0A8J7H0J3"/>
<keyword evidence="18" id="KW-1185">Reference proteome</keyword>
<dbReference type="RefSeq" id="WP_197662193.1">
    <property type="nucleotide sequence ID" value="NZ_JAEAGR010000015.1"/>
</dbReference>
<evidence type="ECO:0000313" key="17">
    <source>
        <dbReference type="EMBL" id="MBH1941949.1"/>
    </source>
</evidence>
<keyword evidence="6" id="KW-0808">Transferase</keyword>
<keyword evidence="11 14" id="KW-1133">Transmembrane helix</keyword>
<evidence type="ECO:0000256" key="3">
    <source>
        <dbReference type="ARBA" id="ARBA00012438"/>
    </source>
</evidence>
<dbReference type="Proteomes" id="UP000623269">
    <property type="component" value="Unassembled WGS sequence"/>
</dbReference>
<keyword evidence="13 14" id="KW-0472">Membrane</keyword>
<evidence type="ECO:0000256" key="5">
    <source>
        <dbReference type="ARBA" id="ARBA00022553"/>
    </source>
</evidence>
<dbReference type="SUPFAM" id="SSF47384">
    <property type="entry name" value="Homodimeric domain of signal transducing histidine kinase"/>
    <property type="match status" value="1"/>
</dbReference>
<dbReference type="CDD" id="cd00082">
    <property type="entry name" value="HisKA"/>
    <property type="match status" value="1"/>
</dbReference>
<dbReference type="SMART" id="SM00387">
    <property type="entry name" value="HATPase_c"/>
    <property type="match status" value="1"/>
</dbReference>
<dbReference type="InterPro" id="IPR003660">
    <property type="entry name" value="HAMP_dom"/>
</dbReference>
<dbReference type="InterPro" id="IPR050398">
    <property type="entry name" value="HssS/ArlS-like"/>
</dbReference>
<name>A0A8J7H0J3_9FIRM</name>
<accession>A0A8J7H0J3</accession>
<evidence type="ECO:0000256" key="2">
    <source>
        <dbReference type="ARBA" id="ARBA00004651"/>
    </source>
</evidence>
<evidence type="ECO:0000313" key="18">
    <source>
        <dbReference type="Proteomes" id="UP000623269"/>
    </source>
</evidence>
<keyword evidence="9" id="KW-0418">Kinase</keyword>
<dbReference type="PANTHER" id="PTHR45528">
    <property type="entry name" value="SENSOR HISTIDINE KINASE CPXA"/>
    <property type="match status" value="1"/>
</dbReference>
<dbReference type="Pfam" id="PF00512">
    <property type="entry name" value="HisKA"/>
    <property type="match status" value="1"/>
</dbReference>
<protein>
    <recommendedName>
        <fullName evidence="3">histidine kinase</fullName>
        <ecNumber evidence="3">2.7.13.3</ecNumber>
    </recommendedName>
</protein>
<evidence type="ECO:0000256" key="11">
    <source>
        <dbReference type="ARBA" id="ARBA00022989"/>
    </source>
</evidence>
<proteinExistence type="predicted"/>
<feature type="domain" description="Histidine kinase" evidence="15">
    <location>
        <begin position="248"/>
        <end position="463"/>
    </location>
</feature>
<evidence type="ECO:0000256" key="14">
    <source>
        <dbReference type="SAM" id="Phobius"/>
    </source>
</evidence>
<gene>
    <name evidence="17" type="ORF">I5677_13690</name>
</gene>
<dbReference type="Gene3D" id="3.30.565.10">
    <property type="entry name" value="Histidine kinase-like ATPase, C-terminal domain"/>
    <property type="match status" value="1"/>
</dbReference>
<evidence type="ECO:0000256" key="12">
    <source>
        <dbReference type="ARBA" id="ARBA00023012"/>
    </source>
</evidence>
<evidence type="ECO:0000256" key="4">
    <source>
        <dbReference type="ARBA" id="ARBA00022475"/>
    </source>
</evidence>
<feature type="transmembrane region" description="Helical" evidence="14">
    <location>
        <begin position="12"/>
        <end position="33"/>
    </location>
</feature>
<organism evidence="17 18">
    <name type="scientific">Mobilitalea sibirica</name>
    <dbReference type="NCBI Taxonomy" id="1462919"/>
    <lineage>
        <taxon>Bacteria</taxon>
        <taxon>Bacillati</taxon>
        <taxon>Bacillota</taxon>
        <taxon>Clostridia</taxon>
        <taxon>Lachnospirales</taxon>
        <taxon>Lachnospiraceae</taxon>
        <taxon>Mobilitalea</taxon>
    </lineage>
</organism>
<feature type="transmembrane region" description="Helical" evidence="14">
    <location>
        <begin position="156"/>
        <end position="176"/>
    </location>
</feature>
<dbReference type="Gene3D" id="1.10.287.130">
    <property type="match status" value="1"/>
</dbReference>
<dbReference type="InterPro" id="IPR003661">
    <property type="entry name" value="HisK_dim/P_dom"/>
</dbReference>
<dbReference type="CDD" id="cd00075">
    <property type="entry name" value="HATPase"/>
    <property type="match status" value="1"/>
</dbReference>
<dbReference type="PANTHER" id="PTHR45528:SF1">
    <property type="entry name" value="SENSOR HISTIDINE KINASE CPXA"/>
    <property type="match status" value="1"/>
</dbReference>
<evidence type="ECO:0000256" key="6">
    <source>
        <dbReference type="ARBA" id="ARBA00022679"/>
    </source>
</evidence>
<dbReference type="GO" id="GO:0005886">
    <property type="term" value="C:plasma membrane"/>
    <property type="evidence" value="ECO:0007669"/>
    <property type="project" value="UniProtKB-SubCell"/>
</dbReference>
<dbReference type="FunFam" id="1.10.287.130:FF:000001">
    <property type="entry name" value="Two-component sensor histidine kinase"/>
    <property type="match status" value="1"/>
</dbReference>
<dbReference type="PRINTS" id="PR00344">
    <property type="entry name" value="BCTRLSENSOR"/>
</dbReference>
<evidence type="ECO:0000256" key="13">
    <source>
        <dbReference type="ARBA" id="ARBA00023136"/>
    </source>
</evidence>
<sequence length="463" mass="52696">MKRAIFQRFITILALALVLSGSIFGVTISSIILDKTREDMLYTLRIVDHSLNYEGDLQDQVGHYKNIQGNKSSRFTIMDFKGNVHADSDVDDYWSMENHGDRKEFKEALEEGVGYGRRTSDTLKLSMLYVAILSNNGEYILRMAHPFSGILEYTGLLLPAILISIGITLAISALIARQFSRSMTKPLNEITEEMLKLNDENPEFHFDQYQYDEMNVIAQTVLQMANSVKESRNRIEFEKMIRQEFFSNASHELKTPITSIQGYIELLENGLFTDEKMKKDFYSRIKKETSNMTNLINDILMISRLETKEIEVTLTDVRICPLLKEVCTSLEPLAKDCKVTIELSCKPIVMHANAQQLRELISNLITNAIKYNKPNGKVKVTVTSEAKELVLTVEDTGVGIPEDAKQRVFERFYRVDKGRSKKMGGTGLGLSIVKHIVNYYNGSIELLSKVNEGSKFIIRLPIQ</sequence>
<dbReference type="PROSITE" id="PS50885">
    <property type="entry name" value="HAMP"/>
    <property type="match status" value="1"/>
</dbReference>
<dbReference type="GO" id="GO:0005524">
    <property type="term" value="F:ATP binding"/>
    <property type="evidence" value="ECO:0007669"/>
    <property type="project" value="UniProtKB-KW"/>
</dbReference>
<dbReference type="InterPro" id="IPR036097">
    <property type="entry name" value="HisK_dim/P_sf"/>
</dbReference>
<evidence type="ECO:0000259" key="15">
    <source>
        <dbReference type="PROSITE" id="PS50109"/>
    </source>
</evidence>
<keyword evidence="5" id="KW-0597">Phosphoprotein</keyword>
<comment type="catalytic activity">
    <reaction evidence="1">
        <text>ATP + protein L-histidine = ADP + protein N-phospho-L-histidine.</text>
        <dbReference type="EC" id="2.7.13.3"/>
    </reaction>
</comment>
<keyword evidence="4" id="KW-1003">Cell membrane</keyword>
<dbReference type="GO" id="GO:0000155">
    <property type="term" value="F:phosphorelay sensor kinase activity"/>
    <property type="evidence" value="ECO:0007669"/>
    <property type="project" value="InterPro"/>
</dbReference>
<dbReference type="PROSITE" id="PS50109">
    <property type="entry name" value="HIS_KIN"/>
    <property type="match status" value="1"/>
</dbReference>
<comment type="subcellular location">
    <subcellularLocation>
        <location evidence="2">Cell membrane</location>
        <topology evidence="2">Multi-pass membrane protein</topology>
    </subcellularLocation>
</comment>
<dbReference type="SMART" id="SM00388">
    <property type="entry name" value="HisKA"/>
    <property type="match status" value="1"/>
</dbReference>